<dbReference type="AlphaFoldDB" id="A0A251WWX9"/>
<proteinExistence type="predicted"/>
<reference evidence="1 2" key="1">
    <citation type="submission" date="2016-12" db="EMBL/GenBank/DDBJ databases">
        <title>The draft genome sequence of HSLHS2.</title>
        <authorList>
            <person name="Hu D."/>
            <person name="Wang L."/>
            <person name="Shao Z."/>
        </authorList>
    </citation>
    <scope>NUCLEOTIDE SEQUENCE [LARGE SCALE GENOMIC DNA]</scope>
    <source>
        <strain evidence="1">MCCC 1A06712</strain>
    </source>
</reference>
<evidence type="ECO:0000313" key="1">
    <source>
        <dbReference type="EMBL" id="OUD08937.1"/>
    </source>
</evidence>
<accession>A0A251WWX9</accession>
<dbReference type="Proteomes" id="UP000194664">
    <property type="component" value="Unassembled WGS sequence"/>
</dbReference>
<dbReference type="EMBL" id="MSPP01000003">
    <property type="protein sequence ID" value="OUD08937.1"/>
    <property type="molecule type" value="Genomic_DNA"/>
</dbReference>
<keyword evidence="2" id="KW-1185">Reference proteome</keyword>
<protein>
    <submittedName>
        <fullName evidence="1">Uncharacterized protein</fullName>
    </submittedName>
</protein>
<gene>
    <name evidence="1" type="ORF">BVC71_09470</name>
</gene>
<name>A0A251WWX9_9RHOB</name>
<comment type="caution">
    <text evidence="1">The sequence shown here is derived from an EMBL/GenBank/DDBJ whole genome shotgun (WGS) entry which is preliminary data.</text>
</comment>
<dbReference type="RefSeq" id="WP_086451422.1">
    <property type="nucleotide sequence ID" value="NZ_MSPP01000003.1"/>
</dbReference>
<dbReference type="OrthoDB" id="7835505at2"/>
<organism evidence="1 2">
    <name type="scientific">Marivivens niveibacter</name>
    <dbReference type="NCBI Taxonomy" id="1930667"/>
    <lineage>
        <taxon>Bacteria</taxon>
        <taxon>Pseudomonadati</taxon>
        <taxon>Pseudomonadota</taxon>
        <taxon>Alphaproteobacteria</taxon>
        <taxon>Rhodobacterales</taxon>
        <taxon>Paracoccaceae</taxon>
        <taxon>Marivivens group</taxon>
        <taxon>Marivivens</taxon>
    </lineage>
</organism>
<evidence type="ECO:0000313" key="2">
    <source>
        <dbReference type="Proteomes" id="UP000194664"/>
    </source>
</evidence>
<sequence length="240" mass="27226">MTILDQLDRDSFATDFLTAYLSGGFTTMTKREIDLLVLRLLIEHSDGWSFENPPTAFEIAQKLRAKRGKVRSMLDELSYRQLTDETEALRRLRIIIENRIREENDDLFVSDKVRIQIEDGYLREFAKDLVQKDYGIVDSSFNSSIIVLSGDKFLALAFEVMPEGARAKIEDELLRHRDELAGVERQNLFRMFIEQAVKGAGSEIGKKAVQLGVTALSGGMANIPSLVRDILRLGRDHSDS</sequence>